<name>A0A9W8XYA1_9PLEO</name>
<keyword evidence="2" id="KW-0378">Hydrolase</keyword>
<feature type="modified residue" description="3-oxoalanine (Cys)" evidence="3">
    <location>
        <position position="73"/>
    </location>
</feature>
<evidence type="ECO:0000256" key="1">
    <source>
        <dbReference type="ARBA" id="ARBA00008779"/>
    </source>
</evidence>
<dbReference type="FunFam" id="3.40.720.10:FF:000051">
    <property type="entry name" value="Arylsulfatase"/>
    <property type="match status" value="1"/>
</dbReference>
<dbReference type="PANTHER" id="PTHR43108:SF8">
    <property type="entry name" value="SD21168P"/>
    <property type="match status" value="1"/>
</dbReference>
<evidence type="ECO:0000313" key="6">
    <source>
        <dbReference type="EMBL" id="KAJ4360955.1"/>
    </source>
</evidence>
<gene>
    <name evidence="6" type="ORF">N0V89_001524</name>
</gene>
<dbReference type="EMBL" id="JAPEUX010000001">
    <property type="protein sequence ID" value="KAJ4360955.1"/>
    <property type="molecule type" value="Genomic_DNA"/>
</dbReference>
<keyword evidence="4" id="KW-0732">Signal</keyword>
<dbReference type="GO" id="GO:0018958">
    <property type="term" value="P:phenol-containing compound metabolic process"/>
    <property type="evidence" value="ECO:0007669"/>
    <property type="project" value="InterPro"/>
</dbReference>
<dbReference type="RefSeq" id="XP_056077157.1">
    <property type="nucleotide sequence ID" value="XM_056210335.1"/>
</dbReference>
<dbReference type="GO" id="GO:0005539">
    <property type="term" value="F:glycosaminoglycan binding"/>
    <property type="evidence" value="ECO:0007669"/>
    <property type="project" value="TreeGrafter"/>
</dbReference>
<evidence type="ECO:0000313" key="7">
    <source>
        <dbReference type="Proteomes" id="UP001140513"/>
    </source>
</evidence>
<dbReference type="Gene3D" id="3.40.720.10">
    <property type="entry name" value="Alkaline Phosphatase, subunit A"/>
    <property type="match status" value="1"/>
</dbReference>
<dbReference type="GO" id="GO:0008449">
    <property type="term" value="F:N-acetylglucosamine-6-sulfatase activity"/>
    <property type="evidence" value="ECO:0007669"/>
    <property type="project" value="TreeGrafter"/>
</dbReference>
<dbReference type="Proteomes" id="UP001140513">
    <property type="component" value="Unassembled WGS sequence"/>
</dbReference>
<evidence type="ECO:0000259" key="5">
    <source>
        <dbReference type="Pfam" id="PF00884"/>
    </source>
</evidence>
<feature type="domain" description="Sulfatase N-terminal" evidence="5">
    <location>
        <begin position="29"/>
        <end position="382"/>
    </location>
</feature>
<sequence>MVHTAFLPVLLVSALCNVAPTIAEKQTRPNVVFILADDQDAKLNSLDYMPNVQELLVDQGTHFKSHYCTVAWCCPSRVSMWTGKAAHNTNVTNVETPYGGYPKFVQEGLNDNWVPVWLQSEGYQTYYTGKLMNAHNVVNYFQPFPKGFTGSDFLLDPNTYNYINPIFQRNKLPPVYHTNDYSTDLVRKKALAFMDDAIKKPDSPFFVTVAPIAPHSDYTVTLNIGGDPPYGVNITPPVSADEYKDLFPDAAVPRGPSFNPDVPSGVDWIAELPQLSAENITYNDLLYRQRLRALQSVDEIVKDVVDKLEQAGILDNTYIFYSSDNGYHIGQHRLAPGKGCGFEEDINVPLVVRGPGVPAGKVITRSTTHTDLAPTWWQILGIPLREDFDGMPIPLTDAGLTELEESKRAKEHIQIEFWSKSNPQEYNQDQGLEVNSTYKGIRIVSEDYGFYYAVWCSNSHELYDMKSDPSQMTNLYAASNSTATTSYNTSTPLGRPLSALTARLDALILTLKTCKGATACTEPWNTLLPGEDVYTLAEAMDEKYDDYFAGLPKVEFDRCEEGYIADAEGPVWTEQLEWSEGDFVGRSLSEAGWDVNMLARKGRHALNRP</sequence>
<dbReference type="OrthoDB" id="96314at2759"/>
<dbReference type="GO" id="GO:0004065">
    <property type="term" value="F:arylsulfatase activity"/>
    <property type="evidence" value="ECO:0007669"/>
    <property type="project" value="UniProtKB-UniRule"/>
</dbReference>
<evidence type="ECO:0000256" key="4">
    <source>
        <dbReference type="SAM" id="SignalP"/>
    </source>
</evidence>
<comment type="similarity">
    <text evidence="1 2">Belongs to the sulfatase family.</text>
</comment>
<reference evidence="6" key="1">
    <citation type="submission" date="2022-10" db="EMBL/GenBank/DDBJ databases">
        <title>Tapping the CABI collections for fungal endophytes: first genome assemblies for Collariella, Neodidymelliopsis, Ascochyta clinopodiicola, Didymella pomorum, Didymosphaeria variabile, Neocosmospora piperis and Neocucurbitaria cava.</title>
        <authorList>
            <person name="Hill R."/>
        </authorList>
    </citation>
    <scope>NUCLEOTIDE SEQUENCE</scope>
    <source>
        <strain evidence="6">IMI 356815</strain>
    </source>
</reference>
<comment type="PTM">
    <text evidence="3">The conversion to 3-oxoalanine (also known as C-formylglycine, FGly), of a serine or cysteine residue in prokaryotes and of a cysteine residue in eukaryotes, is critical for catalytic activity.</text>
</comment>
<dbReference type="CDD" id="cd16147">
    <property type="entry name" value="G6S"/>
    <property type="match status" value="1"/>
</dbReference>
<organism evidence="6 7">
    <name type="scientific">Didymosphaeria variabile</name>
    <dbReference type="NCBI Taxonomy" id="1932322"/>
    <lineage>
        <taxon>Eukaryota</taxon>
        <taxon>Fungi</taxon>
        <taxon>Dikarya</taxon>
        <taxon>Ascomycota</taxon>
        <taxon>Pezizomycotina</taxon>
        <taxon>Dothideomycetes</taxon>
        <taxon>Pleosporomycetidae</taxon>
        <taxon>Pleosporales</taxon>
        <taxon>Massarineae</taxon>
        <taxon>Didymosphaeriaceae</taxon>
        <taxon>Didymosphaeria</taxon>
    </lineage>
</organism>
<feature type="signal peptide" evidence="4">
    <location>
        <begin position="1"/>
        <end position="23"/>
    </location>
</feature>
<evidence type="ECO:0000256" key="2">
    <source>
        <dbReference type="PIRNR" id="PIRNR000972"/>
    </source>
</evidence>
<keyword evidence="7" id="KW-1185">Reference proteome</keyword>
<protein>
    <recommendedName>
        <fullName evidence="2">Arylsulfatase</fullName>
        <shortName evidence="2">AS</shortName>
        <ecNumber evidence="2">3.1.6.1</ecNumber>
    </recommendedName>
    <alternativeName>
        <fullName evidence="2">Aryl-sulfate sulphohydrolase</fullName>
    </alternativeName>
</protein>
<dbReference type="InterPro" id="IPR000917">
    <property type="entry name" value="Sulfatase_N"/>
</dbReference>
<dbReference type="EC" id="3.1.6.1" evidence="2"/>
<dbReference type="InterPro" id="IPR012083">
    <property type="entry name" value="Arylsulfatase"/>
</dbReference>
<dbReference type="AlphaFoldDB" id="A0A9W8XYA1"/>
<evidence type="ECO:0000256" key="3">
    <source>
        <dbReference type="PIRSR" id="PIRSR000972-50"/>
    </source>
</evidence>
<accession>A0A9W8XYA1</accession>
<comment type="caution">
    <text evidence="6">The sequence shown here is derived from an EMBL/GenBank/DDBJ whole genome shotgun (WGS) entry which is preliminary data.</text>
</comment>
<proteinExistence type="inferred from homology"/>
<dbReference type="PIRSF" id="PIRSF000972">
    <property type="entry name" value="Arylsulf_plant"/>
    <property type="match status" value="1"/>
</dbReference>
<dbReference type="PANTHER" id="PTHR43108">
    <property type="entry name" value="N-ACETYLGLUCOSAMINE-6-SULFATASE FAMILY MEMBER"/>
    <property type="match status" value="1"/>
</dbReference>
<dbReference type="GeneID" id="80905054"/>
<dbReference type="SUPFAM" id="SSF53649">
    <property type="entry name" value="Alkaline phosphatase-like"/>
    <property type="match status" value="1"/>
</dbReference>
<dbReference type="InterPro" id="IPR017850">
    <property type="entry name" value="Alkaline_phosphatase_core_sf"/>
</dbReference>
<dbReference type="Pfam" id="PF00884">
    <property type="entry name" value="Sulfatase"/>
    <property type="match status" value="1"/>
</dbReference>
<comment type="catalytic activity">
    <reaction evidence="2">
        <text>an aryl sulfate + H2O = a phenol + sulfate + H(+)</text>
        <dbReference type="Rhea" id="RHEA:17261"/>
        <dbReference type="ChEBI" id="CHEBI:15377"/>
        <dbReference type="ChEBI" id="CHEBI:15378"/>
        <dbReference type="ChEBI" id="CHEBI:16189"/>
        <dbReference type="ChEBI" id="CHEBI:33853"/>
        <dbReference type="ChEBI" id="CHEBI:140317"/>
        <dbReference type="EC" id="3.1.6.1"/>
    </reaction>
</comment>
<feature type="chain" id="PRO_5040829630" description="Arylsulfatase" evidence="4">
    <location>
        <begin position="24"/>
        <end position="609"/>
    </location>
</feature>